<dbReference type="EMBL" id="CP123498">
    <property type="protein sequence ID" value="WGL94672.1"/>
    <property type="molecule type" value="Genomic_DNA"/>
</dbReference>
<dbReference type="Gene3D" id="1.10.1240.20">
    <property type="entry name" value="Lytic transglycosylase, superhelical linker domain"/>
    <property type="match status" value="1"/>
</dbReference>
<dbReference type="InterPro" id="IPR000189">
    <property type="entry name" value="Transglyc_AS"/>
</dbReference>
<dbReference type="SUPFAM" id="SSF48435">
    <property type="entry name" value="Bacterial muramidases"/>
    <property type="match status" value="1"/>
</dbReference>
<dbReference type="GO" id="GO:0016020">
    <property type="term" value="C:membrane"/>
    <property type="evidence" value="ECO:0007669"/>
    <property type="project" value="InterPro"/>
</dbReference>
<dbReference type="SUPFAM" id="SSF53955">
    <property type="entry name" value="Lysozyme-like"/>
    <property type="match status" value="1"/>
</dbReference>
<dbReference type="RefSeq" id="WP_280628884.1">
    <property type="nucleotide sequence ID" value="NZ_CP123498.1"/>
</dbReference>
<evidence type="ECO:0000256" key="3">
    <source>
        <dbReference type="ARBA" id="ARBA00012587"/>
    </source>
</evidence>
<protein>
    <recommendedName>
        <fullName evidence="3">peptidoglycan lytic exotransglycosylase</fullName>
        <ecNumber evidence="3">4.2.2.n1</ecNumber>
    </recommendedName>
</protein>
<proteinExistence type="inferred from homology"/>
<sequence length="639" mass="74468">MSKKWWKEIILLMILWLSFHALGDSLTAQRERYQAIKQAWDANDNQRVSSLMPTLTEYPLYPYLEYRRLTQDLNTISIAQVKNFINRYPYFPLNQKLSTLFINQLAERSEWHSLLTFSPTPPSPVMARCNYYYAKWQTGNKQAAWQGAKQIWLHGYSLPKACDQLFTLWQQAGQLTTELILQRIFLAIKNNDAALITRLVNRLPAKDQIIGQRLAKLQQDPTLVLEFASKVKPSEFNRQVILVIFSRFARQSVEKAKLAIPMITQAQKMSHLQQQQLKEDIAWQLFGDVTLTQAKWRDSVIQHSSSISLRERRVRLALASNDMHSLAQWLKRLPKESRNKEEWQYWQAITLIAQGKHSQGKKILFNLVKRRGFYPMVAAQKLNIPYPINIVLATKPEEDIDSLPEVQRIGELLFWQKENLARTEWINLLIRQKKNRQQQLARYAFEHRWADLSVQATIIAKLWDHLTERFPIAWEQEFERYTKDKKIDKSFAMAIARQESGWNPQVRSAAGAIGLMQLMPQTAQQVAKSNGIVDYTDSRKLIDPAKNIELGTAYLESVFQQFGFNRVLACAAYNAGPARVTRWLAVSDEKLNAIAFIESIPFSETRRYVKNVLVYNLFYQHLLGKSIKLLTESEWLMNY</sequence>
<dbReference type="InterPro" id="IPR012289">
    <property type="entry name" value="Lytic_TGlycosylase_superhlx_L"/>
</dbReference>
<dbReference type="EC" id="4.2.2.n1" evidence="3"/>
<dbReference type="Pfam" id="PF00760">
    <property type="entry name" value="Cucumo_coat"/>
    <property type="match status" value="1"/>
</dbReference>
<evidence type="ECO:0000313" key="10">
    <source>
        <dbReference type="Proteomes" id="UP001177597"/>
    </source>
</evidence>
<dbReference type="CDD" id="cd13401">
    <property type="entry name" value="Slt70-like"/>
    <property type="match status" value="1"/>
</dbReference>
<evidence type="ECO:0000256" key="4">
    <source>
        <dbReference type="ARBA" id="ARBA00022729"/>
    </source>
</evidence>
<comment type="catalytic activity">
    <reaction evidence="1">
        <text>Exolytic cleavage of the (1-&gt;4)-beta-glycosidic linkage between N-acetylmuramic acid (MurNAc) and N-acetylglucosamine (GlcNAc) residues in peptidoglycan, from either the reducing or the non-reducing ends of the peptidoglycan chains, with concomitant formation of a 1,6-anhydrobond in the MurNAc residue.</text>
        <dbReference type="EC" id="4.2.2.n1"/>
    </reaction>
</comment>
<dbReference type="Pfam" id="PF14718">
    <property type="entry name" value="SLT_L"/>
    <property type="match status" value="1"/>
</dbReference>
<evidence type="ECO:0000259" key="7">
    <source>
        <dbReference type="Pfam" id="PF01464"/>
    </source>
</evidence>
<dbReference type="InterPro" id="IPR037061">
    <property type="entry name" value="Lytic_TGlycoase_superhlx_L_sf"/>
</dbReference>
<evidence type="ECO:0000313" key="9">
    <source>
        <dbReference type="EMBL" id="WGL94672.1"/>
    </source>
</evidence>
<keyword evidence="4" id="KW-0732">Signal</keyword>
<organism evidence="9 10">
    <name type="scientific">Arsenophonus nasoniae</name>
    <name type="common">son-killer infecting Nasonia vitripennis</name>
    <dbReference type="NCBI Taxonomy" id="638"/>
    <lineage>
        <taxon>Bacteria</taxon>
        <taxon>Pseudomonadati</taxon>
        <taxon>Pseudomonadota</taxon>
        <taxon>Gammaproteobacteria</taxon>
        <taxon>Enterobacterales</taxon>
        <taxon>Morganellaceae</taxon>
        <taxon>Arsenophonus</taxon>
    </lineage>
</organism>
<dbReference type="Pfam" id="PF01464">
    <property type="entry name" value="SLT"/>
    <property type="match status" value="1"/>
</dbReference>
<dbReference type="PROSITE" id="PS00922">
    <property type="entry name" value="TRANSGLYCOSYLASE"/>
    <property type="match status" value="1"/>
</dbReference>
<accession>A0AA95GAQ4</accession>
<dbReference type="GO" id="GO:0008933">
    <property type="term" value="F:peptidoglycan lytic transglycosylase activity"/>
    <property type="evidence" value="ECO:0007669"/>
    <property type="project" value="InterPro"/>
</dbReference>
<reference evidence="9" key="1">
    <citation type="submission" date="2023-04" db="EMBL/GenBank/DDBJ databases">
        <title>Genome dynamics across the evolutionary transition to endosymbiosis.</title>
        <authorList>
            <person name="Siozios S."/>
            <person name="Nadal-Jimenez P."/>
            <person name="Azagi T."/>
            <person name="Sprong H."/>
            <person name="Frost C.L."/>
            <person name="Parratt S.R."/>
            <person name="Taylor G."/>
            <person name="Brettell L."/>
            <person name="Lew K.C."/>
            <person name="Croft L."/>
            <person name="King K.C."/>
            <person name="Brockhurst M.A."/>
            <person name="Hypsa V."/>
            <person name="Novakova E."/>
            <person name="Darby A.C."/>
            <person name="Hurst G.D.D."/>
        </authorList>
    </citation>
    <scope>NUCLEOTIDE SEQUENCE</scope>
    <source>
        <strain evidence="9">AIh</strain>
    </source>
</reference>
<dbReference type="NCBIfam" id="NF008631">
    <property type="entry name" value="PRK11619.1"/>
    <property type="match status" value="1"/>
</dbReference>
<name>A0AA95GAQ4_9GAMM</name>
<dbReference type="PANTHER" id="PTHR37423">
    <property type="entry name" value="SOLUBLE LYTIC MUREIN TRANSGLYCOSYLASE-RELATED"/>
    <property type="match status" value="1"/>
</dbReference>
<keyword evidence="6" id="KW-0961">Cell wall biogenesis/degradation</keyword>
<evidence type="ECO:0000256" key="6">
    <source>
        <dbReference type="ARBA" id="ARBA00023316"/>
    </source>
</evidence>
<keyword evidence="5 9" id="KW-0456">Lyase</keyword>
<dbReference type="InterPro" id="IPR023346">
    <property type="entry name" value="Lysozyme-like_dom_sf"/>
</dbReference>
<dbReference type="PANTHER" id="PTHR37423:SF5">
    <property type="entry name" value="SOLUBLE LYTIC MUREIN TRANSGLYCOSYLASE"/>
    <property type="match status" value="1"/>
</dbReference>
<dbReference type="InterPro" id="IPR008939">
    <property type="entry name" value="Lytic_TGlycosylase_superhlx_U"/>
</dbReference>
<evidence type="ECO:0000256" key="2">
    <source>
        <dbReference type="ARBA" id="ARBA00007734"/>
    </source>
</evidence>
<gene>
    <name evidence="9" type="primary">sltY</name>
    <name evidence="9" type="ORF">QE207_13275</name>
</gene>
<dbReference type="GO" id="GO:0004553">
    <property type="term" value="F:hydrolase activity, hydrolyzing O-glycosyl compounds"/>
    <property type="evidence" value="ECO:0007669"/>
    <property type="project" value="InterPro"/>
</dbReference>
<dbReference type="Proteomes" id="UP001177597">
    <property type="component" value="Chromosome"/>
</dbReference>
<dbReference type="GO" id="GO:0000270">
    <property type="term" value="P:peptidoglycan metabolic process"/>
    <property type="evidence" value="ECO:0007669"/>
    <property type="project" value="InterPro"/>
</dbReference>
<dbReference type="GO" id="GO:0042597">
    <property type="term" value="C:periplasmic space"/>
    <property type="evidence" value="ECO:0007669"/>
    <property type="project" value="InterPro"/>
</dbReference>
<dbReference type="Gene3D" id="1.25.20.10">
    <property type="entry name" value="Bacterial muramidases"/>
    <property type="match status" value="1"/>
</dbReference>
<dbReference type="Gene3D" id="1.10.530.10">
    <property type="match status" value="1"/>
</dbReference>
<evidence type="ECO:0000256" key="5">
    <source>
        <dbReference type="ARBA" id="ARBA00023239"/>
    </source>
</evidence>
<comment type="similarity">
    <text evidence="2">Belongs to the transglycosylase Slt family.</text>
</comment>
<dbReference type="InterPro" id="IPR008258">
    <property type="entry name" value="Transglycosylase_SLT_dom_1"/>
</dbReference>
<evidence type="ECO:0000259" key="8">
    <source>
        <dbReference type="Pfam" id="PF14718"/>
    </source>
</evidence>
<dbReference type="AlphaFoldDB" id="A0AA95GAQ4"/>
<dbReference type="GO" id="GO:0071555">
    <property type="term" value="P:cell wall organization"/>
    <property type="evidence" value="ECO:0007669"/>
    <property type="project" value="UniProtKB-KW"/>
</dbReference>
<feature type="domain" description="Transglycosylase SLT" evidence="7">
    <location>
        <begin position="478"/>
        <end position="590"/>
    </location>
</feature>
<evidence type="ECO:0000256" key="1">
    <source>
        <dbReference type="ARBA" id="ARBA00001420"/>
    </source>
</evidence>
<feature type="domain" description="Lytic transglycosylase superhelical linker" evidence="8">
    <location>
        <begin position="402"/>
        <end position="466"/>
    </location>
</feature>